<evidence type="ECO:0008006" key="4">
    <source>
        <dbReference type="Google" id="ProtNLM"/>
    </source>
</evidence>
<dbReference type="RefSeq" id="WP_188384206.1">
    <property type="nucleotide sequence ID" value="NZ_BMEY01000007.1"/>
</dbReference>
<dbReference type="Proteomes" id="UP000613512">
    <property type="component" value="Unassembled WGS sequence"/>
</dbReference>
<dbReference type="EMBL" id="BMEY01000007">
    <property type="protein sequence ID" value="GGA73450.1"/>
    <property type="molecule type" value="Genomic_DNA"/>
</dbReference>
<keyword evidence="1" id="KW-0175">Coiled coil</keyword>
<reference evidence="2" key="2">
    <citation type="submission" date="2020-09" db="EMBL/GenBank/DDBJ databases">
        <authorList>
            <person name="Sun Q."/>
            <person name="Zhou Y."/>
        </authorList>
    </citation>
    <scope>NUCLEOTIDE SEQUENCE</scope>
    <source>
        <strain evidence="2">CGMCC 1.12408</strain>
    </source>
</reference>
<dbReference type="AlphaFoldDB" id="A0A916W6X3"/>
<gene>
    <name evidence="2" type="ORF">GCM10008025_16440</name>
</gene>
<proteinExistence type="predicted"/>
<evidence type="ECO:0000313" key="2">
    <source>
        <dbReference type="EMBL" id="GGA73450.1"/>
    </source>
</evidence>
<dbReference type="Gene3D" id="1.10.3750.10">
    <property type="entry name" value="YhaI-like"/>
    <property type="match status" value="1"/>
</dbReference>
<evidence type="ECO:0000256" key="1">
    <source>
        <dbReference type="SAM" id="Coils"/>
    </source>
</evidence>
<protein>
    <recommendedName>
        <fullName evidence="4">DUF1878 family protein</fullName>
    </recommendedName>
</protein>
<sequence length="111" mass="12985">MSELNNLTLFQLQLLTKIIDINKYPFTKLVIEHQLTQEEYNELFSTLEQLNGEYQEQIEEGLLDYSSHLVRFVGSLSDKLEPTETVYALHQEGFYPDLLSEFIKIIKKDGL</sequence>
<name>A0A916W6X3_9BACI</name>
<evidence type="ECO:0000313" key="3">
    <source>
        <dbReference type="Proteomes" id="UP000613512"/>
    </source>
</evidence>
<keyword evidence="3" id="KW-1185">Reference proteome</keyword>
<accession>A0A916W6X3</accession>
<reference evidence="2" key="1">
    <citation type="journal article" date="2014" name="Int. J. Syst. Evol. Microbiol.">
        <title>Complete genome sequence of Corynebacterium casei LMG S-19264T (=DSM 44701T), isolated from a smear-ripened cheese.</title>
        <authorList>
            <consortium name="US DOE Joint Genome Institute (JGI-PGF)"/>
            <person name="Walter F."/>
            <person name="Albersmeier A."/>
            <person name="Kalinowski J."/>
            <person name="Ruckert C."/>
        </authorList>
    </citation>
    <scope>NUCLEOTIDE SEQUENCE</scope>
    <source>
        <strain evidence="2">CGMCC 1.12408</strain>
    </source>
</reference>
<dbReference type="SUPFAM" id="SSF109915">
    <property type="entry name" value="Hypothetical protein YhaI"/>
    <property type="match status" value="1"/>
</dbReference>
<feature type="coiled-coil region" evidence="1">
    <location>
        <begin position="33"/>
        <end position="60"/>
    </location>
</feature>
<dbReference type="Pfam" id="PF08963">
    <property type="entry name" value="DUF1878"/>
    <property type="match status" value="1"/>
</dbReference>
<comment type="caution">
    <text evidence="2">The sequence shown here is derived from an EMBL/GenBank/DDBJ whole genome shotgun (WGS) entry which is preliminary data.</text>
</comment>
<dbReference type="InterPro" id="IPR035945">
    <property type="entry name" value="YhaI-like_sf"/>
</dbReference>
<organism evidence="2 3">
    <name type="scientific">Ornithinibacillus halotolerans</name>
    <dbReference type="NCBI Taxonomy" id="1274357"/>
    <lineage>
        <taxon>Bacteria</taxon>
        <taxon>Bacillati</taxon>
        <taxon>Bacillota</taxon>
        <taxon>Bacilli</taxon>
        <taxon>Bacillales</taxon>
        <taxon>Bacillaceae</taxon>
        <taxon>Ornithinibacillus</taxon>
    </lineage>
</organism>
<dbReference type="InterPro" id="IPR015058">
    <property type="entry name" value="DUF1878"/>
</dbReference>